<dbReference type="KEGG" id="bpm:BURPS1710b_1258"/>
<evidence type="ECO:0000313" key="2">
    <source>
        <dbReference type="Proteomes" id="UP000002700"/>
    </source>
</evidence>
<dbReference type="HOGENOM" id="CLU_517487_0_0_4"/>
<dbReference type="EMBL" id="CP000124">
    <property type="protein sequence ID" value="ABA47860.1"/>
    <property type="molecule type" value="Genomic_DNA"/>
</dbReference>
<dbReference type="EnsemblBacteria" id="ABA47860">
    <property type="protein sequence ID" value="ABA47860"/>
    <property type="gene ID" value="BURPS1710b_1258"/>
</dbReference>
<gene>
    <name evidence="1" type="ordered locus">BURPS1710b_1258</name>
</gene>
<name>Q3JUT5_BURP1</name>
<evidence type="ECO:0000313" key="1">
    <source>
        <dbReference type="EMBL" id="ABA47860.1"/>
    </source>
</evidence>
<sequence>MPPRARALALCAGGRAPAAPARRRSGLDVLETEDLGLVVVRKDLAVTAPVDHRVERLLSRAVRQEILELLLEAHARRAMPGPLVQHFLDPRGERHVAQQMLGEHHLALLRAEFGEHAPRRRQEHVALAHVGEAQVLQHFGDREQIVDLEVQRAGDLGHVRAAVVRRRGERLDETRHQVRRHLRQPAAELEPLLRRLADLARGHLRVDVVDEAPERRVEPVARMLERHLDLRDHAARIRRQHENPVAHEHRFLDVVRDDQHRLDRHPALRPQIEQIGAQRLGRQHVERGERLVHQEQRRIDDERAREAHALAHAARQLARVRVLEAVEADQVDRGERALAPLARADAERLEPRLDVLQHGEPRKQREGLEHHRDAFGRAGQRLAEVRDLAARRLDQPGDDPQERRLAGARAAEQPDDLAFAQRQVRAVEHEQLALRLVEAAAHVLDAQDFLADPRRRGRRLDGGVDSIRVLHRVSLSVGLNRLTSVSNLCQSRRSFASAYAYSGRHNRRLNKVTNRDITAMPRMIFG</sequence>
<proteinExistence type="predicted"/>
<dbReference type="Proteomes" id="UP000002700">
    <property type="component" value="Chromosome I"/>
</dbReference>
<accession>Q3JUT5</accession>
<organism evidence="1 2">
    <name type="scientific">Burkholderia pseudomallei (strain 1710b)</name>
    <dbReference type="NCBI Taxonomy" id="320372"/>
    <lineage>
        <taxon>Bacteria</taxon>
        <taxon>Pseudomonadati</taxon>
        <taxon>Pseudomonadota</taxon>
        <taxon>Betaproteobacteria</taxon>
        <taxon>Burkholderiales</taxon>
        <taxon>Burkholderiaceae</taxon>
        <taxon>Burkholderia</taxon>
        <taxon>pseudomallei group</taxon>
    </lineage>
</organism>
<dbReference type="AntiFam" id="ANF00095">
    <property type="entry name" value="Shadow ORF (opposite ABC transporters)"/>
</dbReference>
<protein>
    <submittedName>
        <fullName evidence="1">200 kDa antigen p200, putative</fullName>
    </submittedName>
</protein>
<dbReference type="AlphaFoldDB" id="Q3JUT5"/>
<reference evidence="1 2" key="1">
    <citation type="submission" date="2005-09" db="EMBL/GenBank/DDBJ databases">
        <authorList>
            <person name="Woods D.E."/>
            <person name="Nierman W.C."/>
        </authorList>
    </citation>
    <scope>NUCLEOTIDE SEQUENCE [LARGE SCALE GENOMIC DNA]</scope>
    <source>
        <strain evidence="1 2">1710b</strain>
    </source>
</reference>